<feature type="compositionally biased region" description="Basic and acidic residues" evidence="2">
    <location>
        <begin position="93"/>
        <end position="111"/>
    </location>
</feature>
<proteinExistence type="predicted"/>
<dbReference type="AlphaFoldDB" id="A0AAD8WQZ4"/>
<accession>A0AAD8WQZ4</accession>
<evidence type="ECO:0000256" key="1">
    <source>
        <dbReference type="SAM" id="Coils"/>
    </source>
</evidence>
<feature type="coiled-coil region" evidence="1">
    <location>
        <begin position="146"/>
        <end position="180"/>
    </location>
</feature>
<sequence>MRRRWDSKKEDSLRPKEESYPKPPIDYRGHLVLASLPPLLKVEKLKTVPLSTMTTKAPRASLKSRVLTNPRSESDDTASTHSLPHASPRMKRKRDEVKDSGTSKAEEAEPSYKKAAFNPYTDALVSSYRDYSKKLEGDLAKTNKHADALAVKLEQSEEARKKAEKDAAAIEDLRKRLHDAETSLSNNIARQSAREAKSLPAWSRRLDVLSGELIKNMRLKVLKATSFSTR</sequence>
<reference evidence="3" key="1">
    <citation type="submission" date="2023-07" db="EMBL/GenBank/DDBJ databases">
        <title>A chromosome-level genome assembly of Lolium multiflorum.</title>
        <authorList>
            <person name="Chen Y."/>
            <person name="Copetti D."/>
            <person name="Kolliker R."/>
            <person name="Studer B."/>
        </authorList>
    </citation>
    <scope>NUCLEOTIDE SEQUENCE</scope>
    <source>
        <strain evidence="3">02402/16</strain>
        <tissue evidence="3">Leaf</tissue>
    </source>
</reference>
<feature type="compositionally biased region" description="Basic and acidic residues" evidence="2">
    <location>
        <begin position="7"/>
        <end position="28"/>
    </location>
</feature>
<keyword evidence="4" id="KW-1185">Reference proteome</keyword>
<dbReference type="EMBL" id="JAUUTY010000002">
    <property type="protein sequence ID" value="KAK1677299.1"/>
    <property type="molecule type" value="Genomic_DNA"/>
</dbReference>
<comment type="caution">
    <text evidence="3">The sequence shown here is derived from an EMBL/GenBank/DDBJ whole genome shotgun (WGS) entry which is preliminary data.</text>
</comment>
<name>A0AAD8WQZ4_LOLMU</name>
<feature type="region of interest" description="Disordered" evidence="2">
    <location>
        <begin position="47"/>
        <end position="111"/>
    </location>
</feature>
<protein>
    <submittedName>
        <fullName evidence="3">Uncharacterized protein</fullName>
    </submittedName>
</protein>
<gene>
    <name evidence="3" type="ORF">QYE76_038147</name>
</gene>
<organism evidence="3 4">
    <name type="scientific">Lolium multiflorum</name>
    <name type="common">Italian ryegrass</name>
    <name type="synonym">Lolium perenne subsp. multiflorum</name>
    <dbReference type="NCBI Taxonomy" id="4521"/>
    <lineage>
        <taxon>Eukaryota</taxon>
        <taxon>Viridiplantae</taxon>
        <taxon>Streptophyta</taxon>
        <taxon>Embryophyta</taxon>
        <taxon>Tracheophyta</taxon>
        <taxon>Spermatophyta</taxon>
        <taxon>Magnoliopsida</taxon>
        <taxon>Liliopsida</taxon>
        <taxon>Poales</taxon>
        <taxon>Poaceae</taxon>
        <taxon>BOP clade</taxon>
        <taxon>Pooideae</taxon>
        <taxon>Poodae</taxon>
        <taxon>Poeae</taxon>
        <taxon>Poeae Chloroplast Group 2 (Poeae type)</taxon>
        <taxon>Loliodinae</taxon>
        <taxon>Loliinae</taxon>
        <taxon>Lolium</taxon>
    </lineage>
</organism>
<keyword evidence="1" id="KW-0175">Coiled coil</keyword>
<feature type="compositionally biased region" description="Polar residues" evidence="2">
    <location>
        <begin position="66"/>
        <end position="82"/>
    </location>
</feature>
<evidence type="ECO:0000313" key="4">
    <source>
        <dbReference type="Proteomes" id="UP001231189"/>
    </source>
</evidence>
<evidence type="ECO:0000256" key="2">
    <source>
        <dbReference type="SAM" id="MobiDB-lite"/>
    </source>
</evidence>
<feature type="region of interest" description="Disordered" evidence="2">
    <location>
        <begin position="1"/>
        <end position="28"/>
    </location>
</feature>
<evidence type="ECO:0000313" key="3">
    <source>
        <dbReference type="EMBL" id="KAK1677299.1"/>
    </source>
</evidence>
<dbReference type="Proteomes" id="UP001231189">
    <property type="component" value="Unassembled WGS sequence"/>
</dbReference>